<dbReference type="CDD" id="cd00326">
    <property type="entry name" value="alpha_CA"/>
    <property type="match status" value="1"/>
</dbReference>
<protein>
    <recommendedName>
        <fullName evidence="2">Alpha-carbonic anhydrase domain-containing protein</fullName>
    </recommendedName>
</protein>
<dbReference type="Proteomes" id="UP001152888">
    <property type="component" value="Unassembled WGS sequence"/>
</dbReference>
<dbReference type="GO" id="GO:0008270">
    <property type="term" value="F:zinc ion binding"/>
    <property type="evidence" value="ECO:0007669"/>
    <property type="project" value="InterPro"/>
</dbReference>
<dbReference type="SMART" id="SM01057">
    <property type="entry name" value="Carb_anhydrase"/>
    <property type="match status" value="1"/>
</dbReference>
<dbReference type="Pfam" id="PF00194">
    <property type="entry name" value="Carb_anhydrase"/>
    <property type="match status" value="1"/>
</dbReference>
<comment type="caution">
    <text evidence="3">The sequence shown here is derived from an EMBL/GenBank/DDBJ whole genome shotgun (WGS) entry which is preliminary data.</text>
</comment>
<dbReference type="OrthoDB" id="429145at2759"/>
<feature type="domain" description="Alpha-carbonic anhydrase" evidence="2">
    <location>
        <begin position="1"/>
        <end position="206"/>
    </location>
</feature>
<dbReference type="GO" id="GO:0005737">
    <property type="term" value="C:cytoplasm"/>
    <property type="evidence" value="ECO:0007669"/>
    <property type="project" value="TreeGrafter"/>
</dbReference>
<evidence type="ECO:0000313" key="4">
    <source>
        <dbReference type="Proteomes" id="UP001152888"/>
    </source>
</evidence>
<reference evidence="3" key="1">
    <citation type="submission" date="2022-03" db="EMBL/GenBank/DDBJ databases">
        <authorList>
            <person name="Sayadi A."/>
        </authorList>
    </citation>
    <scope>NUCLEOTIDE SEQUENCE</scope>
</reference>
<dbReference type="InterPro" id="IPR023561">
    <property type="entry name" value="Carbonic_anhydrase_a-class"/>
</dbReference>
<evidence type="ECO:0000259" key="2">
    <source>
        <dbReference type="PROSITE" id="PS51144"/>
    </source>
</evidence>
<gene>
    <name evidence="3" type="ORF">ACAOBT_LOCUS12377</name>
</gene>
<dbReference type="Gene3D" id="3.10.200.10">
    <property type="entry name" value="Alpha carbonic anhydrase"/>
    <property type="match status" value="1"/>
</dbReference>
<dbReference type="PANTHER" id="PTHR18952:SF227">
    <property type="entry name" value="CARBONIC ANHYDRASE 13-RELATED"/>
    <property type="match status" value="1"/>
</dbReference>
<accession>A0A9P0KIZ2</accession>
<dbReference type="EMBL" id="CAKOFQ010006852">
    <property type="protein sequence ID" value="CAH1976912.1"/>
    <property type="molecule type" value="Genomic_DNA"/>
</dbReference>
<evidence type="ECO:0000313" key="3">
    <source>
        <dbReference type="EMBL" id="CAH1976912.1"/>
    </source>
</evidence>
<dbReference type="InterPro" id="IPR001148">
    <property type="entry name" value="CA_dom"/>
</dbReference>
<evidence type="ECO:0000256" key="1">
    <source>
        <dbReference type="ARBA" id="ARBA00010718"/>
    </source>
</evidence>
<dbReference type="InterPro" id="IPR036398">
    <property type="entry name" value="CA_dom_sf"/>
</dbReference>
<organism evidence="3 4">
    <name type="scientific">Acanthoscelides obtectus</name>
    <name type="common">Bean weevil</name>
    <name type="synonym">Bruchus obtectus</name>
    <dbReference type="NCBI Taxonomy" id="200917"/>
    <lineage>
        <taxon>Eukaryota</taxon>
        <taxon>Metazoa</taxon>
        <taxon>Ecdysozoa</taxon>
        <taxon>Arthropoda</taxon>
        <taxon>Hexapoda</taxon>
        <taxon>Insecta</taxon>
        <taxon>Pterygota</taxon>
        <taxon>Neoptera</taxon>
        <taxon>Endopterygota</taxon>
        <taxon>Coleoptera</taxon>
        <taxon>Polyphaga</taxon>
        <taxon>Cucujiformia</taxon>
        <taxon>Chrysomeloidea</taxon>
        <taxon>Chrysomelidae</taxon>
        <taxon>Bruchinae</taxon>
        <taxon>Bruchini</taxon>
        <taxon>Acanthoscelides</taxon>
    </lineage>
</organism>
<keyword evidence="4" id="KW-1185">Reference proteome</keyword>
<dbReference type="PANTHER" id="PTHR18952">
    <property type="entry name" value="CARBONIC ANHYDRASE"/>
    <property type="match status" value="1"/>
</dbReference>
<dbReference type="AlphaFoldDB" id="A0A9P0KIZ2"/>
<proteinExistence type="inferred from homology"/>
<dbReference type="PROSITE" id="PS51144">
    <property type="entry name" value="ALPHA_CA_2"/>
    <property type="match status" value="1"/>
</dbReference>
<sequence>MPSEMKLHNDGNSLVLCAQWACQKRPHLSGGPLEGNYRFVNLRFRWGPNDYEGSEHMLNCTRYAMEVQAAFVKTSMKRDDVLEAARCGWLVMLSYVFMVTPIENPYLEPIIKAVHCLKCPFSYVSVQPVILSLLMPEFYRDYYSYIGSLSYPPCTEGVRWIVKPEPLMISSGQLDKFRKLHGVSGVMDNNTRPVQMVNNRDVTYYD</sequence>
<comment type="similarity">
    <text evidence="1">Belongs to the alpha-carbonic anhydrase family.</text>
</comment>
<name>A0A9P0KIZ2_ACAOB</name>
<dbReference type="SUPFAM" id="SSF51069">
    <property type="entry name" value="Carbonic anhydrase"/>
    <property type="match status" value="1"/>
</dbReference>
<dbReference type="GO" id="GO:0004089">
    <property type="term" value="F:carbonate dehydratase activity"/>
    <property type="evidence" value="ECO:0007669"/>
    <property type="project" value="InterPro"/>
</dbReference>